<gene>
    <name evidence="1" type="ORF">COCSADRAFT_25525</name>
</gene>
<dbReference type="EMBL" id="KB445641">
    <property type="protein sequence ID" value="EMD65947.1"/>
    <property type="molecule type" value="Genomic_DNA"/>
</dbReference>
<sequence length="162" mass="18136">MSLAHHLRTVGRMPDHAAECGFSVHQQRHLQTTLILQHVSAYLTTLSFGRAARRLSSTSTSPNHAIVNSVIKSIDACRRSFWEPQRFLATTSYTQTCSNTTTPISTVVGKVKNDKGTSRFLSTMEKSLQTLNKRAIIQLPLTCKTINRTSPRNNTNEHKDVE</sequence>
<dbReference type="KEGG" id="bsc:COCSADRAFT_25525"/>
<evidence type="ECO:0000313" key="1">
    <source>
        <dbReference type="EMBL" id="EMD65947.1"/>
    </source>
</evidence>
<reference evidence="2" key="2">
    <citation type="journal article" date="2013" name="PLoS Genet.">
        <title>Comparative genome structure, secondary metabolite, and effector coding capacity across Cochliobolus pathogens.</title>
        <authorList>
            <person name="Condon B.J."/>
            <person name="Leng Y."/>
            <person name="Wu D."/>
            <person name="Bushley K.E."/>
            <person name="Ohm R.A."/>
            <person name="Otillar R."/>
            <person name="Martin J."/>
            <person name="Schackwitz W."/>
            <person name="Grimwood J."/>
            <person name="MohdZainudin N."/>
            <person name="Xue C."/>
            <person name="Wang R."/>
            <person name="Manning V.A."/>
            <person name="Dhillon B."/>
            <person name="Tu Z.J."/>
            <person name="Steffenson B.J."/>
            <person name="Salamov A."/>
            <person name="Sun H."/>
            <person name="Lowry S."/>
            <person name="LaButti K."/>
            <person name="Han J."/>
            <person name="Copeland A."/>
            <person name="Lindquist E."/>
            <person name="Barry K."/>
            <person name="Schmutz J."/>
            <person name="Baker S.E."/>
            <person name="Ciuffetti L.M."/>
            <person name="Grigoriev I.V."/>
            <person name="Zhong S."/>
            <person name="Turgeon B.G."/>
        </authorList>
    </citation>
    <scope>NUCLEOTIDE SEQUENCE [LARGE SCALE GENOMIC DNA]</scope>
    <source>
        <strain evidence="2">ND90Pr / ATCC 201652</strain>
    </source>
</reference>
<keyword evidence="2" id="KW-1185">Reference proteome</keyword>
<accession>M2TAM4</accession>
<dbReference type="OrthoDB" id="10410447at2759"/>
<dbReference type="Proteomes" id="UP000016934">
    <property type="component" value="Unassembled WGS sequence"/>
</dbReference>
<proteinExistence type="predicted"/>
<dbReference type="GeneID" id="19135304"/>
<evidence type="ECO:0000313" key="2">
    <source>
        <dbReference type="Proteomes" id="UP000016934"/>
    </source>
</evidence>
<dbReference type="HOGENOM" id="CLU_1639395_0_0_1"/>
<protein>
    <submittedName>
        <fullName evidence="1">Uncharacterized protein</fullName>
    </submittedName>
</protein>
<organism evidence="1 2">
    <name type="scientific">Cochliobolus sativus (strain ND90Pr / ATCC 201652)</name>
    <name type="common">Common root rot and spot blotch fungus</name>
    <name type="synonym">Bipolaris sorokiniana</name>
    <dbReference type="NCBI Taxonomy" id="665912"/>
    <lineage>
        <taxon>Eukaryota</taxon>
        <taxon>Fungi</taxon>
        <taxon>Dikarya</taxon>
        <taxon>Ascomycota</taxon>
        <taxon>Pezizomycotina</taxon>
        <taxon>Dothideomycetes</taxon>
        <taxon>Pleosporomycetidae</taxon>
        <taxon>Pleosporales</taxon>
        <taxon>Pleosporineae</taxon>
        <taxon>Pleosporaceae</taxon>
        <taxon>Bipolaris</taxon>
    </lineage>
</organism>
<dbReference type="AlphaFoldDB" id="M2TAM4"/>
<dbReference type="RefSeq" id="XP_007698274.1">
    <property type="nucleotide sequence ID" value="XM_007700084.1"/>
</dbReference>
<name>M2TAM4_COCSN</name>
<reference evidence="1 2" key="1">
    <citation type="journal article" date="2012" name="PLoS Pathog.">
        <title>Diverse lifestyles and strategies of plant pathogenesis encoded in the genomes of eighteen Dothideomycetes fungi.</title>
        <authorList>
            <person name="Ohm R.A."/>
            <person name="Feau N."/>
            <person name="Henrissat B."/>
            <person name="Schoch C.L."/>
            <person name="Horwitz B.A."/>
            <person name="Barry K.W."/>
            <person name="Condon B.J."/>
            <person name="Copeland A.C."/>
            <person name="Dhillon B."/>
            <person name="Glaser F."/>
            <person name="Hesse C.N."/>
            <person name="Kosti I."/>
            <person name="LaButti K."/>
            <person name="Lindquist E.A."/>
            <person name="Lucas S."/>
            <person name="Salamov A.A."/>
            <person name="Bradshaw R.E."/>
            <person name="Ciuffetti L."/>
            <person name="Hamelin R.C."/>
            <person name="Kema G.H.J."/>
            <person name="Lawrence C."/>
            <person name="Scott J.A."/>
            <person name="Spatafora J.W."/>
            <person name="Turgeon B.G."/>
            <person name="de Wit P.J.G.M."/>
            <person name="Zhong S."/>
            <person name="Goodwin S.B."/>
            <person name="Grigoriev I.V."/>
        </authorList>
    </citation>
    <scope>NUCLEOTIDE SEQUENCE [LARGE SCALE GENOMIC DNA]</scope>
    <source>
        <strain evidence="2">ND90Pr / ATCC 201652</strain>
    </source>
</reference>